<comment type="caution">
    <text evidence="1">The sequence shown here is derived from an EMBL/GenBank/DDBJ whole genome shotgun (WGS) entry which is preliminary data.</text>
</comment>
<dbReference type="PATRIC" id="fig|889306.3.peg.2588"/>
<dbReference type="Proteomes" id="UP000031938">
    <property type="component" value="Unassembled WGS sequence"/>
</dbReference>
<evidence type="ECO:0000313" key="2">
    <source>
        <dbReference type="Proteomes" id="UP000031938"/>
    </source>
</evidence>
<sequence>MLKKEIDAEKITCRKNGDYFDEEMVEGSSCVPGVLAQLL</sequence>
<dbReference type="EMBL" id="JXRP01000018">
    <property type="protein sequence ID" value="KIL45030.1"/>
    <property type="molecule type" value="Genomic_DNA"/>
</dbReference>
<accession>A0A0C2R472</accession>
<name>A0A0C2R472_9BACL</name>
<dbReference type="AlphaFoldDB" id="A0A0C2R472"/>
<protein>
    <submittedName>
        <fullName evidence="1">Uncharacterized protein</fullName>
    </submittedName>
</protein>
<organism evidence="1 2">
    <name type="scientific">Jeotgalibacillus soli</name>
    <dbReference type="NCBI Taxonomy" id="889306"/>
    <lineage>
        <taxon>Bacteria</taxon>
        <taxon>Bacillati</taxon>
        <taxon>Bacillota</taxon>
        <taxon>Bacilli</taxon>
        <taxon>Bacillales</taxon>
        <taxon>Caryophanaceae</taxon>
        <taxon>Jeotgalibacillus</taxon>
    </lineage>
</organism>
<evidence type="ECO:0000313" key="1">
    <source>
        <dbReference type="EMBL" id="KIL45030.1"/>
    </source>
</evidence>
<keyword evidence="2" id="KW-1185">Reference proteome</keyword>
<dbReference type="STRING" id="889306.KP78_25740"/>
<reference evidence="1 2" key="1">
    <citation type="submission" date="2015-01" db="EMBL/GenBank/DDBJ databases">
        <title>Genome sequencing of Jeotgalibacillus soli.</title>
        <authorList>
            <person name="Goh K.M."/>
            <person name="Chan K.-G."/>
            <person name="Yaakop A.S."/>
            <person name="Ee R."/>
            <person name="Gan H.M."/>
            <person name="Chan C.S."/>
        </authorList>
    </citation>
    <scope>NUCLEOTIDE SEQUENCE [LARGE SCALE GENOMIC DNA]</scope>
    <source>
        <strain evidence="1 2">P9</strain>
    </source>
</reference>
<proteinExistence type="predicted"/>
<gene>
    <name evidence="1" type="ORF">KP78_25740</name>
</gene>